<feature type="domain" description="FAD-binding PCMH-type" evidence="8">
    <location>
        <begin position="1"/>
        <end position="175"/>
    </location>
</feature>
<keyword evidence="7" id="KW-0472">Membrane</keyword>
<proteinExistence type="predicted"/>
<dbReference type="InterPro" id="IPR016169">
    <property type="entry name" value="FAD-bd_PCMH_sub2"/>
</dbReference>
<dbReference type="EMBL" id="LN907867">
    <property type="protein sequence ID" value="CUU42153.1"/>
    <property type="molecule type" value="Genomic_DNA"/>
</dbReference>
<evidence type="ECO:0000256" key="1">
    <source>
        <dbReference type="ARBA" id="ARBA00004167"/>
    </source>
</evidence>
<dbReference type="InterPro" id="IPR036318">
    <property type="entry name" value="FAD-bd_PCMH-like_sf"/>
</dbReference>
<name>A0A0P0JLH1_BLAVI</name>
<evidence type="ECO:0000256" key="3">
    <source>
        <dbReference type="ARBA" id="ARBA00022692"/>
    </source>
</evidence>
<dbReference type="EC" id="1.3.1.72" evidence="2"/>
<dbReference type="GO" id="GO:0071949">
    <property type="term" value="F:FAD binding"/>
    <property type="evidence" value="ECO:0007669"/>
    <property type="project" value="InterPro"/>
</dbReference>
<dbReference type="STRING" id="1079.BVIR_1714"/>
<evidence type="ECO:0000256" key="6">
    <source>
        <dbReference type="ARBA" id="ARBA00023002"/>
    </source>
</evidence>
<dbReference type="GO" id="GO:0008202">
    <property type="term" value="P:steroid metabolic process"/>
    <property type="evidence" value="ECO:0007669"/>
    <property type="project" value="TreeGrafter"/>
</dbReference>
<dbReference type="Gene3D" id="3.30.465.10">
    <property type="match status" value="1"/>
</dbReference>
<dbReference type="Proteomes" id="UP000065734">
    <property type="component" value="Chromosome I"/>
</dbReference>
<organism evidence="9 10">
    <name type="scientific">Blastochloris viridis</name>
    <name type="common">Rhodopseudomonas viridis</name>
    <dbReference type="NCBI Taxonomy" id="1079"/>
    <lineage>
        <taxon>Bacteria</taxon>
        <taxon>Pseudomonadati</taxon>
        <taxon>Pseudomonadota</taxon>
        <taxon>Alphaproteobacteria</taxon>
        <taxon>Hyphomicrobiales</taxon>
        <taxon>Blastochloridaceae</taxon>
        <taxon>Blastochloris</taxon>
    </lineage>
</organism>
<keyword evidence="6 9" id="KW-0560">Oxidoreductase</keyword>
<evidence type="ECO:0000259" key="8">
    <source>
        <dbReference type="PROSITE" id="PS51387"/>
    </source>
</evidence>
<evidence type="ECO:0000256" key="4">
    <source>
        <dbReference type="ARBA" id="ARBA00022827"/>
    </source>
</evidence>
<dbReference type="GO" id="GO:0016020">
    <property type="term" value="C:membrane"/>
    <property type="evidence" value="ECO:0007669"/>
    <property type="project" value="UniProtKB-SubCell"/>
</dbReference>
<evidence type="ECO:0000256" key="2">
    <source>
        <dbReference type="ARBA" id="ARBA00012405"/>
    </source>
</evidence>
<gene>
    <name evidence="9" type="primary">dprE1_1</name>
    <name evidence="9" type="ORF">BVIRIDIS_11590</name>
</gene>
<dbReference type="InterPro" id="IPR040165">
    <property type="entry name" value="Diminuto-like"/>
</dbReference>
<protein>
    <recommendedName>
        <fullName evidence="2">Delta(24)-sterol reductase</fullName>
        <ecNumber evidence="2">1.3.1.72</ecNumber>
    </recommendedName>
</protein>
<accession>A0A0P0JLH1</accession>
<dbReference type="Pfam" id="PF01565">
    <property type="entry name" value="FAD_binding_4"/>
    <property type="match status" value="1"/>
</dbReference>
<dbReference type="GO" id="GO:0050614">
    <property type="term" value="F:Delta24-sterol reductase activity"/>
    <property type="evidence" value="ECO:0007669"/>
    <property type="project" value="UniProtKB-EC"/>
</dbReference>
<sequence>MGCVDMDKSHQTKVAVIQKQLAESAKDNKTVHFKRTSTNSTRARRAINGAVELDLTTLNDIVGLNAAENYIDVEPGVPMDALVMATLKANLIPLVVPEFPGITVGGAVQGGALESSSYRYGQLNDTVLEYELLLTDGTLIVATADNAYSDLYYGLATSHGTLAVVTRIRLRLTAAARFVTLAIEPCPSPAACLETLRRHTGAGTADFIEGLLFSETAGAVITGTLSDTATAPVRRFWRNIDPWYHRFMRRAAETGVTAISVPLVDYLFRYDKGAFWMGEHLFPLFGVKSNPVTRFFLAPISRTRKLYDGLHAMNVQHEYIVQDFYMDWTDASKIIDFDVRGPKIFPVWLCPIKATTTPQKLSSHYREQEQMLLNVGIYGMPEGGNAVGDTIALENLFLDTPNRKMLYAQTFYEQAAFWRKYDQAWYGSLRRKYNAEPFRDVWSKVHTPTSAFQSRRVRGFIQVAVEALWGKNVVWRVPKA</sequence>
<evidence type="ECO:0000313" key="9">
    <source>
        <dbReference type="EMBL" id="CUU42153.1"/>
    </source>
</evidence>
<dbReference type="GO" id="GO:0000246">
    <property type="term" value="F:Delta24(24-1) sterol reductase activity"/>
    <property type="evidence" value="ECO:0007669"/>
    <property type="project" value="TreeGrafter"/>
</dbReference>
<evidence type="ECO:0000256" key="7">
    <source>
        <dbReference type="ARBA" id="ARBA00023136"/>
    </source>
</evidence>
<reference evidence="10" key="1">
    <citation type="journal article" date="2016" name="Genome Announc.">
        <title>Revised genome sequence of the purple photosynthetic bacterium Blastochloris viridis.</title>
        <authorList>
            <person name="Liu L.N."/>
            <person name="Faulkner M."/>
            <person name="Liu X."/>
            <person name="Huang F."/>
            <person name="Darby A.C."/>
            <person name="Hall N."/>
        </authorList>
    </citation>
    <scope>NUCLEOTIDE SEQUENCE [LARGE SCALE GENOMIC DNA]</scope>
    <source>
        <strain evidence="10">ATCC 19567 / DSM 133 / F</strain>
    </source>
</reference>
<dbReference type="PROSITE" id="PS51387">
    <property type="entry name" value="FAD_PCMH"/>
    <property type="match status" value="1"/>
</dbReference>
<evidence type="ECO:0000256" key="5">
    <source>
        <dbReference type="ARBA" id="ARBA00022989"/>
    </source>
</evidence>
<dbReference type="AlphaFoldDB" id="A0A0P0JLH1"/>
<dbReference type="PANTHER" id="PTHR10801">
    <property type="entry name" value="24-DEHYDROCHOLESTEROL REDUCTASE"/>
    <property type="match status" value="1"/>
</dbReference>
<dbReference type="KEGG" id="bvr:BVIR_1714"/>
<keyword evidence="10" id="KW-1185">Reference proteome</keyword>
<keyword evidence="4" id="KW-0285">Flavoprotein</keyword>
<dbReference type="PANTHER" id="PTHR10801:SF0">
    <property type="entry name" value="DELTA(24)-STEROL REDUCTASE"/>
    <property type="match status" value="1"/>
</dbReference>
<evidence type="ECO:0000313" key="10">
    <source>
        <dbReference type="Proteomes" id="UP000065734"/>
    </source>
</evidence>
<keyword evidence="4" id="KW-0274">FAD</keyword>
<dbReference type="GO" id="GO:0005737">
    <property type="term" value="C:cytoplasm"/>
    <property type="evidence" value="ECO:0007669"/>
    <property type="project" value="TreeGrafter"/>
</dbReference>
<dbReference type="InterPro" id="IPR006094">
    <property type="entry name" value="Oxid_FAD_bind_N"/>
</dbReference>
<comment type="subcellular location">
    <subcellularLocation>
        <location evidence="1">Membrane</location>
        <topology evidence="1">Single-pass membrane protein</topology>
    </subcellularLocation>
</comment>
<dbReference type="SUPFAM" id="SSF56176">
    <property type="entry name" value="FAD-binding/transporter-associated domain-like"/>
    <property type="match status" value="1"/>
</dbReference>
<dbReference type="InterPro" id="IPR016166">
    <property type="entry name" value="FAD-bd_PCMH"/>
</dbReference>
<keyword evidence="5" id="KW-1133">Transmembrane helix</keyword>
<keyword evidence="3" id="KW-0812">Transmembrane</keyword>